<gene>
    <name evidence="1" type="ORF">NET02_14760</name>
</gene>
<evidence type="ECO:0000313" key="2">
    <source>
        <dbReference type="Proteomes" id="UP001165306"/>
    </source>
</evidence>
<dbReference type="RefSeq" id="WP_284058197.1">
    <property type="nucleotide sequence ID" value="NZ_JAMSLR010000014.1"/>
</dbReference>
<proteinExistence type="predicted"/>
<name>A0AA41WC48_9BACT</name>
<reference evidence="1" key="1">
    <citation type="submission" date="2022-06" db="EMBL/GenBank/DDBJ databases">
        <title>CFH 74404 Thermomicrobiaceae sp.</title>
        <authorList>
            <person name="Ming H."/>
            <person name="Li W.-J."/>
            <person name="Zhao Z."/>
        </authorList>
    </citation>
    <scope>NUCLEOTIDE SEQUENCE</scope>
    <source>
        <strain evidence="1">CFH 74404</strain>
    </source>
</reference>
<protein>
    <submittedName>
        <fullName evidence="1">Uncharacterized protein</fullName>
    </submittedName>
</protein>
<dbReference type="EMBL" id="JAMSLR010000014">
    <property type="protein sequence ID" value="MCM8750409.1"/>
    <property type="molecule type" value="Genomic_DNA"/>
</dbReference>
<sequence length="139" mass="15494">MSGATLAELHRLQALIDQRAEERHRLWAYGGSRRLSARQVERLGQLTAELEGLHGEKRSLLALLGLRLWEDLADDPAGWLYLLARPQVTPPDPQLRQPGAPAWRQGRLDLDADGAIQPQNARKHETVSLHGFDVSRGVA</sequence>
<keyword evidence="2" id="KW-1185">Reference proteome</keyword>
<dbReference type="AlphaFoldDB" id="A0AA41WC48"/>
<dbReference type="Proteomes" id="UP001165306">
    <property type="component" value="Unassembled WGS sequence"/>
</dbReference>
<evidence type="ECO:0000313" key="1">
    <source>
        <dbReference type="EMBL" id="MCM8750409.1"/>
    </source>
</evidence>
<accession>A0AA41WC48</accession>
<comment type="caution">
    <text evidence="1">The sequence shown here is derived from an EMBL/GenBank/DDBJ whole genome shotgun (WGS) entry which is preliminary data.</text>
</comment>
<organism evidence="1 2">
    <name type="scientific">Thermalbibacter longus</name>
    <dbReference type="NCBI Taxonomy" id="2951981"/>
    <lineage>
        <taxon>Bacteria</taxon>
        <taxon>Pseudomonadati</taxon>
        <taxon>Thermomicrobiota</taxon>
        <taxon>Thermomicrobia</taxon>
        <taxon>Thermomicrobiales</taxon>
        <taxon>Thermomicrobiaceae</taxon>
        <taxon>Thermalbibacter</taxon>
    </lineage>
</organism>